<evidence type="ECO:0000256" key="9">
    <source>
        <dbReference type="SAM" id="Phobius"/>
    </source>
</evidence>
<keyword evidence="8" id="KW-0902">Two-component regulatory system</keyword>
<sequence length="263" mass="30115">MLWQEKEIVWLVVLGTIVFLIVAVFLLTYVNIYNRRKFLHKREKEDLELELGRQLTKARVETQEETLDIVSKELHDNIGQLLNSTKLLLGIAQRDPSTCNDTMMVAQETLGKAISELRALSKSLNKDWMQQFDLIDNLLNETLRINQSGRFHLEFKYPPSIPLNHEKQLVLFRVIQEAIQNAIKHAHASNEKIIITENDALLTVSIQDDGVGFNKEDISKTGIGILNMENRIRLLEGSIQWLSDDNGTNVLIEIPLHPEKSIA</sequence>
<evidence type="ECO:0000256" key="2">
    <source>
        <dbReference type="ARBA" id="ARBA00012438"/>
    </source>
</evidence>
<dbReference type="Gene3D" id="3.30.565.10">
    <property type="entry name" value="Histidine kinase-like ATPase, C-terminal domain"/>
    <property type="match status" value="1"/>
</dbReference>
<dbReference type="PROSITE" id="PS50109">
    <property type="entry name" value="HIS_KIN"/>
    <property type="match status" value="1"/>
</dbReference>
<evidence type="ECO:0000256" key="3">
    <source>
        <dbReference type="ARBA" id="ARBA00022553"/>
    </source>
</evidence>
<evidence type="ECO:0000256" key="1">
    <source>
        <dbReference type="ARBA" id="ARBA00000085"/>
    </source>
</evidence>
<evidence type="ECO:0000256" key="7">
    <source>
        <dbReference type="ARBA" id="ARBA00022840"/>
    </source>
</evidence>
<dbReference type="Pfam" id="PF07730">
    <property type="entry name" value="HisKA_3"/>
    <property type="match status" value="1"/>
</dbReference>
<protein>
    <recommendedName>
        <fullName evidence="2">histidine kinase</fullName>
        <ecNumber evidence="2">2.7.13.3</ecNumber>
    </recommendedName>
</protein>
<dbReference type="InterPro" id="IPR003594">
    <property type="entry name" value="HATPase_dom"/>
</dbReference>
<reference evidence="11 12" key="1">
    <citation type="submission" date="2017-11" db="EMBL/GenBank/DDBJ databases">
        <title>Infants hospitalized years apart are colonized by the same room-sourced microbial strains.</title>
        <authorList>
            <person name="Brooks B."/>
            <person name="Olm M.R."/>
            <person name="Firek B.A."/>
            <person name="Baker R."/>
            <person name="Thomas B.C."/>
            <person name="Morowitz M.J."/>
            <person name="Banfield J.F."/>
        </authorList>
    </citation>
    <scope>NUCLEOTIDE SEQUENCE [LARGE SCALE GENOMIC DNA]</scope>
    <source>
        <strain evidence="11">S2_009_000_R2_76</strain>
    </source>
</reference>
<keyword evidence="3" id="KW-0597">Phosphoprotein</keyword>
<evidence type="ECO:0000256" key="6">
    <source>
        <dbReference type="ARBA" id="ARBA00022777"/>
    </source>
</evidence>
<dbReference type="InterPro" id="IPR011712">
    <property type="entry name" value="Sig_transdc_His_kin_sub3_dim/P"/>
</dbReference>
<keyword evidence="6" id="KW-0418">Kinase</keyword>
<dbReference type="InterPro" id="IPR050482">
    <property type="entry name" value="Sensor_HK_TwoCompSys"/>
</dbReference>
<name>A0A2W5FB12_9SPHI</name>
<dbReference type="GO" id="GO:0046983">
    <property type="term" value="F:protein dimerization activity"/>
    <property type="evidence" value="ECO:0007669"/>
    <property type="project" value="InterPro"/>
</dbReference>
<feature type="transmembrane region" description="Helical" evidence="9">
    <location>
        <begin position="12"/>
        <end position="32"/>
    </location>
</feature>
<comment type="caution">
    <text evidence="11">The sequence shown here is derived from an EMBL/GenBank/DDBJ whole genome shotgun (WGS) entry which is preliminary data.</text>
</comment>
<evidence type="ECO:0000313" key="12">
    <source>
        <dbReference type="Proteomes" id="UP000249645"/>
    </source>
</evidence>
<dbReference type="SMART" id="SM00387">
    <property type="entry name" value="HATPase_c"/>
    <property type="match status" value="1"/>
</dbReference>
<dbReference type="GO" id="GO:0016020">
    <property type="term" value="C:membrane"/>
    <property type="evidence" value="ECO:0007669"/>
    <property type="project" value="InterPro"/>
</dbReference>
<dbReference type="PANTHER" id="PTHR24421">
    <property type="entry name" value="NITRATE/NITRITE SENSOR PROTEIN NARX-RELATED"/>
    <property type="match status" value="1"/>
</dbReference>
<dbReference type="SUPFAM" id="SSF55874">
    <property type="entry name" value="ATPase domain of HSP90 chaperone/DNA topoisomerase II/histidine kinase"/>
    <property type="match status" value="1"/>
</dbReference>
<dbReference type="InterPro" id="IPR036890">
    <property type="entry name" value="HATPase_C_sf"/>
</dbReference>
<dbReference type="EC" id="2.7.13.3" evidence="2"/>
<dbReference type="PANTHER" id="PTHR24421:SF10">
    <property type="entry name" value="NITRATE_NITRITE SENSOR PROTEIN NARQ"/>
    <property type="match status" value="1"/>
</dbReference>
<keyword evidence="5" id="KW-0547">Nucleotide-binding</keyword>
<evidence type="ECO:0000259" key="10">
    <source>
        <dbReference type="PROSITE" id="PS50109"/>
    </source>
</evidence>
<evidence type="ECO:0000256" key="4">
    <source>
        <dbReference type="ARBA" id="ARBA00022679"/>
    </source>
</evidence>
<evidence type="ECO:0000256" key="5">
    <source>
        <dbReference type="ARBA" id="ARBA00022741"/>
    </source>
</evidence>
<dbReference type="Proteomes" id="UP000249645">
    <property type="component" value="Unassembled WGS sequence"/>
</dbReference>
<keyword evidence="9" id="KW-0472">Membrane</keyword>
<evidence type="ECO:0000313" key="11">
    <source>
        <dbReference type="EMBL" id="PZP51464.1"/>
    </source>
</evidence>
<dbReference type="Gene3D" id="1.20.5.1930">
    <property type="match status" value="1"/>
</dbReference>
<comment type="catalytic activity">
    <reaction evidence="1">
        <text>ATP + protein L-histidine = ADP + protein N-phospho-L-histidine.</text>
        <dbReference type="EC" id="2.7.13.3"/>
    </reaction>
</comment>
<accession>A0A2W5FB12</accession>
<dbReference type="GO" id="GO:0005524">
    <property type="term" value="F:ATP binding"/>
    <property type="evidence" value="ECO:0007669"/>
    <property type="project" value="UniProtKB-KW"/>
</dbReference>
<dbReference type="InterPro" id="IPR005467">
    <property type="entry name" value="His_kinase_dom"/>
</dbReference>
<proteinExistence type="predicted"/>
<keyword evidence="9" id="KW-0812">Transmembrane</keyword>
<organism evidence="11 12">
    <name type="scientific">Pseudopedobacter saltans</name>
    <dbReference type="NCBI Taxonomy" id="151895"/>
    <lineage>
        <taxon>Bacteria</taxon>
        <taxon>Pseudomonadati</taxon>
        <taxon>Bacteroidota</taxon>
        <taxon>Sphingobacteriia</taxon>
        <taxon>Sphingobacteriales</taxon>
        <taxon>Sphingobacteriaceae</taxon>
        <taxon>Pseudopedobacter</taxon>
    </lineage>
</organism>
<feature type="domain" description="Histidine kinase" evidence="10">
    <location>
        <begin position="69"/>
        <end position="258"/>
    </location>
</feature>
<keyword evidence="4" id="KW-0808">Transferase</keyword>
<keyword evidence="7" id="KW-0067">ATP-binding</keyword>
<dbReference type="CDD" id="cd16917">
    <property type="entry name" value="HATPase_UhpB-NarQ-NarX-like"/>
    <property type="match status" value="1"/>
</dbReference>
<gene>
    <name evidence="11" type="ORF">DI598_03175</name>
</gene>
<dbReference type="GO" id="GO:0000155">
    <property type="term" value="F:phosphorelay sensor kinase activity"/>
    <property type="evidence" value="ECO:0007669"/>
    <property type="project" value="InterPro"/>
</dbReference>
<dbReference type="AlphaFoldDB" id="A0A2W5FB12"/>
<keyword evidence="9" id="KW-1133">Transmembrane helix</keyword>
<evidence type="ECO:0000256" key="8">
    <source>
        <dbReference type="ARBA" id="ARBA00023012"/>
    </source>
</evidence>
<dbReference type="Pfam" id="PF02518">
    <property type="entry name" value="HATPase_c"/>
    <property type="match status" value="1"/>
</dbReference>
<dbReference type="EMBL" id="QFOI01000030">
    <property type="protein sequence ID" value="PZP51464.1"/>
    <property type="molecule type" value="Genomic_DNA"/>
</dbReference>